<dbReference type="RefSeq" id="WP_015279191.1">
    <property type="nucleotide sequence ID" value="NC_019940.1"/>
</dbReference>
<dbReference type="OrthoDB" id="9806869at2"/>
<dbReference type="Proteomes" id="UP000010816">
    <property type="component" value="Chromosome"/>
</dbReference>
<evidence type="ECO:0008006" key="3">
    <source>
        <dbReference type="Google" id="ProtNLM"/>
    </source>
</evidence>
<dbReference type="InterPro" id="IPR026350">
    <property type="entry name" value="GxxExxY"/>
</dbReference>
<gene>
    <name evidence="1" type="ORF">Thimo_0166</name>
</gene>
<name>L0GST4_9GAMM</name>
<dbReference type="PATRIC" id="fig|765912.4.peg.169"/>
<evidence type="ECO:0000313" key="2">
    <source>
        <dbReference type="Proteomes" id="UP000010816"/>
    </source>
</evidence>
<evidence type="ECO:0000313" key="1">
    <source>
        <dbReference type="EMBL" id="AGA89041.1"/>
    </source>
</evidence>
<proteinExistence type="predicted"/>
<dbReference type="STRING" id="765912.Thimo_0166"/>
<dbReference type="eggNOG" id="COG0614">
    <property type="taxonomic scope" value="Bacteria"/>
</dbReference>
<reference evidence="1 2" key="1">
    <citation type="submission" date="2011-09" db="EMBL/GenBank/DDBJ databases">
        <title>Complete sequence of chromosome of Thioflavicoccus mobilis 8321.</title>
        <authorList>
            <consortium name="US DOE Joint Genome Institute"/>
            <person name="Lucas S."/>
            <person name="Han J."/>
            <person name="Lapidus A."/>
            <person name="Cheng J.-F."/>
            <person name="Goodwin L."/>
            <person name="Pitluck S."/>
            <person name="Peters L."/>
            <person name="Ovchinnikova G."/>
            <person name="Lu M."/>
            <person name="Detter J.C."/>
            <person name="Han C."/>
            <person name="Tapia R."/>
            <person name="Land M."/>
            <person name="Hauser L."/>
            <person name="Kyrpides N."/>
            <person name="Ivanova N."/>
            <person name="Pagani I."/>
            <person name="Vogl K."/>
            <person name="Liu Z."/>
            <person name="Imhoff J."/>
            <person name="Thiel V."/>
            <person name="Frigaard N.-U."/>
            <person name="Bryant D."/>
            <person name="Woyke T."/>
        </authorList>
    </citation>
    <scope>NUCLEOTIDE SEQUENCE [LARGE SCALE GENOMIC DNA]</scope>
    <source>
        <strain evidence="1 2">8321</strain>
    </source>
</reference>
<keyword evidence="2" id="KW-1185">Reference proteome</keyword>
<dbReference type="KEGG" id="tmb:Thimo_0166"/>
<accession>L0GST4</accession>
<dbReference type="EMBL" id="CP003051">
    <property type="protein sequence ID" value="AGA89041.1"/>
    <property type="molecule type" value="Genomic_DNA"/>
</dbReference>
<dbReference type="AlphaFoldDB" id="L0GST4"/>
<sequence length="133" mass="14744">MRRDGIGLDPSLNHLSGQVIGAAIEVHRELGPGYLEVVYEEALCFELSRQAIPFLRQCRFNTLYKGHPVGHGRIDLLVADTLLVELKAVDELAAIHRAQVIAYLRALGKPLGLLINFNVPQLRDGIRRIILSG</sequence>
<protein>
    <recommendedName>
        <fullName evidence="3">GxxExxY protein</fullName>
    </recommendedName>
</protein>
<dbReference type="HOGENOM" id="CLU_134960_1_0_6"/>
<dbReference type="Pfam" id="PF13366">
    <property type="entry name" value="PDDEXK_3"/>
    <property type="match status" value="1"/>
</dbReference>
<dbReference type="NCBIfam" id="TIGR04256">
    <property type="entry name" value="GxxExxY"/>
    <property type="match status" value="1"/>
</dbReference>
<organism evidence="1 2">
    <name type="scientific">Thioflavicoccus mobilis 8321</name>
    <dbReference type="NCBI Taxonomy" id="765912"/>
    <lineage>
        <taxon>Bacteria</taxon>
        <taxon>Pseudomonadati</taxon>
        <taxon>Pseudomonadota</taxon>
        <taxon>Gammaproteobacteria</taxon>
        <taxon>Chromatiales</taxon>
        <taxon>Chromatiaceae</taxon>
        <taxon>Thioflavicoccus</taxon>
    </lineage>
</organism>